<evidence type="ECO:0000313" key="3">
    <source>
        <dbReference type="EMBL" id="KAL1840784.1"/>
    </source>
</evidence>
<dbReference type="SMART" id="SM00220">
    <property type="entry name" value="S_TKc"/>
    <property type="match status" value="1"/>
</dbReference>
<accession>A0ABR3VG71</accession>
<protein>
    <recommendedName>
        <fullName evidence="2">Protein kinase domain-containing protein</fullName>
    </recommendedName>
</protein>
<name>A0ABR3VG71_HUMIN</name>
<dbReference type="Gene3D" id="1.10.510.10">
    <property type="entry name" value="Transferase(Phosphotransferase) domain 1"/>
    <property type="match status" value="1"/>
</dbReference>
<organism evidence="3 4">
    <name type="scientific">Humicola insolens</name>
    <name type="common">Soft-rot fungus</name>
    <dbReference type="NCBI Taxonomy" id="85995"/>
    <lineage>
        <taxon>Eukaryota</taxon>
        <taxon>Fungi</taxon>
        <taxon>Dikarya</taxon>
        <taxon>Ascomycota</taxon>
        <taxon>Pezizomycotina</taxon>
        <taxon>Sordariomycetes</taxon>
        <taxon>Sordariomycetidae</taxon>
        <taxon>Sordariales</taxon>
        <taxon>Chaetomiaceae</taxon>
        <taxon>Mycothermus</taxon>
    </lineage>
</organism>
<feature type="region of interest" description="Disordered" evidence="1">
    <location>
        <begin position="481"/>
        <end position="619"/>
    </location>
</feature>
<reference evidence="3 4" key="1">
    <citation type="journal article" date="2024" name="Commun. Biol.">
        <title>Comparative genomic analysis of thermophilic fungi reveals convergent evolutionary adaptations and gene losses.</title>
        <authorList>
            <person name="Steindorff A.S."/>
            <person name="Aguilar-Pontes M.V."/>
            <person name="Robinson A.J."/>
            <person name="Andreopoulos B."/>
            <person name="LaButti K."/>
            <person name="Kuo A."/>
            <person name="Mondo S."/>
            <person name="Riley R."/>
            <person name="Otillar R."/>
            <person name="Haridas S."/>
            <person name="Lipzen A."/>
            <person name="Grimwood J."/>
            <person name="Schmutz J."/>
            <person name="Clum A."/>
            <person name="Reid I.D."/>
            <person name="Moisan M.C."/>
            <person name="Butler G."/>
            <person name="Nguyen T.T.M."/>
            <person name="Dewar K."/>
            <person name="Conant G."/>
            <person name="Drula E."/>
            <person name="Henrissat B."/>
            <person name="Hansel C."/>
            <person name="Singer S."/>
            <person name="Hutchinson M.I."/>
            <person name="de Vries R.P."/>
            <person name="Natvig D.O."/>
            <person name="Powell A.J."/>
            <person name="Tsang A."/>
            <person name="Grigoriev I.V."/>
        </authorList>
    </citation>
    <scope>NUCLEOTIDE SEQUENCE [LARGE SCALE GENOMIC DNA]</scope>
    <source>
        <strain evidence="3 4">CBS 620.91</strain>
    </source>
</reference>
<feature type="compositionally biased region" description="Basic and acidic residues" evidence="1">
    <location>
        <begin position="519"/>
        <end position="529"/>
    </location>
</feature>
<dbReference type="PANTHER" id="PTHR44305">
    <property type="entry name" value="SI:DKEY-192D15.2-RELATED"/>
    <property type="match status" value="1"/>
</dbReference>
<feature type="compositionally biased region" description="Basic and acidic residues" evidence="1">
    <location>
        <begin position="610"/>
        <end position="619"/>
    </location>
</feature>
<dbReference type="Proteomes" id="UP001583172">
    <property type="component" value="Unassembled WGS sequence"/>
</dbReference>
<keyword evidence="4" id="KW-1185">Reference proteome</keyword>
<dbReference type="PANTHER" id="PTHR44305:SF2">
    <property type="entry name" value="SI:DKEY-192D15.2"/>
    <property type="match status" value="1"/>
</dbReference>
<proteinExistence type="predicted"/>
<sequence length="619" mass="71264">MADNYIDLIRHKQREITDYFYYWRKGRARDWNTESRADAISRVRIPKPGKWPGFDGRGTTQRKDLHPVRQWKDIGPEETKPVAVQRASDLDRRVEAAGFKVIKLLGWGGLGLACLIEYLEHGQVKRVVAKADIYTEKPLIKDEIKMHLKVAGAKHVIQRVVMRHHDPKGKGKAVQDDVEMTDDDTRLREELDSDTTLLFIEYMPLGRFYDYIAKASRLQAWFPNKVLWTIFRSLYRGVVGLAYPGKFQPEHLNPRIHNLPQISESSQGQPELSPWCKRETIVHFDIDGLNLLVGDFDGDEHKIAPLVKIADLGIARVFDGVSQSAWDYWKLRKTGKTNILTPEQTTEEWDWVNLHPADAGVTIAGNYNWYTNLYQIGLVMFSLITLHKHEYPPVIRNVVLRHPDGTETDEWTYGGSVSGPWSIGIDPDLTHLVALCLVADPTRRPTMAELEYAFSRKLGSQDSQMTEEDIKAQEWATKIFKKPAAPESKGEGSKTQGASRGKALYGGFHFRPGRTQQNPEDRRKLEQRAQQRNQAAGGPAHKVVKQYPVPQPRRRGTGKETNFIQERRQKEKEDRRRFGEFDDKTLDKLIEEEMRKDDEKQREEFEDDSFDKIIEEGLV</sequence>
<feature type="compositionally biased region" description="Basic and acidic residues" evidence="1">
    <location>
        <begin position="565"/>
        <end position="603"/>
    </location>
</feature>
<feature type="domain" description="Protein kinase" evidence="2">
    <location>
        <begin position="99"/>
        <end position="455"/>
    </location>
</feature>
<dbReference type="SUPFAM" id="SSF56112">
    <property type="entry name" value="Protein kinase-like (PK-like)"/>
    <property type="match status" value="1"/>
</dbReference>
<dbReference type="InterPro" id="IPR053083">
    <property type="entry name" value="TF_kinase-domain_protein"/>
</dbReference>
<feature type="compositionally biased region" description="Low complexity" evidence="1">
    <location>
        <begin position="530"/>
        <end position="540"/>
    </location>
</feature>
<comment type="caution">
    <text evidence="3">The sequence shown here is derived from an EMBL/GenBank/DDBJ whole genome shotgun (WGS) entry which is preliminary data.</text>
</comment>
<evidence type="ECO:0000259" key="2">
    <source>
        <dbReference type="PROSITE" id="PS50011"/>
    </source>
</evidence>
<dbReference type="InterPro" id="IPR011009">
    <property type="entry name" value="Kinase-like_dom_sf"/>
</dbReference>
<dbReference type="EMBL" id="JAZGSY010000099">
    <property type="protein sequence ID" value="KAL1840784.1"/>
    <property type="molecule type" value="Genomic_DNA"/>
</dbReference>
<gene>
    <name evidence="3" type="ORF">VTJ49DRAFT_7739</name>
</gene>
<evidence type="ECO:0000256" key="1">
    <source>
        <dbReference type="SAM" id="MobiDB-lite"/>
    </source>
</evidence>
<evidence type="ECO:0000313" key="4">
    <source>
        <dbReference type="Proteomes" id="UP001583172"/>
    </source>
</evidence>
<dbReference type="InterPro" id="IPR000719">
    <property type="entry name" value="Prot_kinase_dom"/>
</dbReference>
<dbReference type="PROSITE" id="PS50011">
    <property type="entry name" value="PROTEIN_KINASE_DOM"/>
    <property type="match status" value="1"/>
</dbReference>